<dbReference type="Pfam" id="PF08811">
    <property type="entry name" value="DUF1800"/>
    <property type="match status" value="1"/>
</dbReference>
<evidence type="ECO:0008006" key="3">
    <source>
        <dbReference type="Google" id="ProtNLM"/>
    </source>
</evidence>
<evidence type="ECO:0000256" key="1">
    <source>
        <dbReference type="SAM" id="MobiDB-lite"/>
    </source>
</evidence>
<evidence type="ECO:0000313" key="2">
    <source>
        <dbReference type="EMBL" id="CBH96118.1"/>
    </source>
</evidence>
<feature type="region of interest" description="Disordered" evidence="1">
    <location>
        <begin position="514"/>
        <end position="533"/>
    </location>
</feature>
<organism evidence="2">
    <name type="scientific">mine drainage metagenome</name>
    <dbReference type="NCBI Taxonomy" id="410659"/>
    <lineage>
        <taxon>unclassified sequences</taxon>
        <taxon>metagenomes</taxon>
        <taxon>ecological metagenomes</taxon>
    </lineage>
</organism>
<sequence>MQAPAVEFSSQRTPRRAAMLLAFTLLAGCAAHARTQATAQLAARPQPMQPAASGALDAAASAHPVAFLDRIGWGAEAAQLQTLQRLGAARYLDAQLRPDPDPALPPEVQAQLAALAVNRPLTALVPPLARAQRALFLSKREGGDDATQAQARLKAIQAGKNQLTQQAMAQQLLLAVYAPNQLQQRLTWFWQNHFNVFRGGNIGPMMVDYTQRVIAPHALGHFRDLLQATMFSPQMLLYLNNAQNARGHVNENYAREVMELHTLGVGAGYTQADVTNLARVLTGLGVDLADRPVRVRPALRDELWQRGLVVFNPARHDPGPKLVLGQTLHGRGLDEIERVITLLADDPATARHVSFELAQYFVADHPDPVMVNAMVRTWARTNGDIAAVLRTMFTSPQFAASLGAPQFKDPMRYVVSAARASLHGRVITNPQPLIGMLDKLGEPLYGRQTPDGYPLNSGAWDSPGQLTTRFEVARWLGSGAPALFGPPPPFLRIDATMDAADTMGGMSGMAAAMPQTNTAPRPGPNPHPHLPPPDLARSAVFLAAEPALSRATLQALAQADKRVSWNALWLSSPEFMND</sequence>
<protein>
    <recommendedName>
        <fullName evidence="3">DUF1800 domain-containing protein</fullName>
    </recommendedName>
</protein>
<gene>
    <name evidence="2" type="ORF">CARN2_1108</name>
</gene>
<proteinExistence type="predicted"/>
<name>E6PMG6_9ZZZZ</name>
<dbReference type="EMBL" id="CABM01000020">
    <property type="protein sequence ID" value="CBH96118.1"/>
    <property type="molecule type" value="Genomic_DNA"/>
</dbReference>
<dbReference type="InterPro" id="IPR014917">
    <property type="entry name" value="DUF1800"/>
</dbReference>
<feature type="compositionally biased region" description="Pro residues" evidence="1">
    <location>
        <begin position="521"/>
        <end position="533"/>
    </location>
</feature>
<dbReference type="AlphaFoldDB" id="E6PMG6"/>
<accession>E6PMG6</accession>
<reference evidence="2" key="1">
    <citation type="submission" date="2009-10" db="EMBL/GenBank/DDBJ databases">
        <title>Diversity of trophic interactions inside an arsenic-rich microbial ecosystem.</title>
        <authorList>
            <person name="Bertin P.N."/>
            <person name="Heinrich-Salmeron A."/>
            <person name="Pelletier E."/>
            <person name="Goulhen-Chollet F."/>
            <person name="Arsene-Ploetze F."/>
            <person name="Gallien S."/>
            <person name="Calteau A."/>
            <person name="Vallenet D."/>
            <person name="Casiot C."/>
            <person name="Chane-Woon-Ming B."/>
            <person name="Giloteaux L."/>
            <person name="Barakat M."/>
            <person name="Bonnefoy V."/>
            <person name="Bruneel O."/>
            <person name="Chandler M."/>
            <person name="Cleiss J."/>
            <person name="Duran R."/>
            <person name="Elbaz-Poulichet F."/>
            <person name="Fonknechten N."/>
            <person name="Lauga B."/>
            <person name="Mornico D."/>
            <person name="Ortet P."/>
            <person name="Schaeffer C."/>
            <person name="Siguier P."/>
            <person name="Alexander Thil Smith A."/>
            <person name="Van Dorsselaer A."/>
            <person name="Weissenbach J."/>
            <person name="Medigue C."/>
            <person name="Le Paslier D."/>
        </authorList>
    </citation>
    <scope>NUCLEOTIDE SEQUENCE</scope>
</reference>
<comment type="caution">
    <text evidence="2">The sequence shown here is derived from an EMBL/GenBank/DDBJ whole genome shotgun (WGS) entry which is preliminary data.</text>
</comment>